<protein>
    <recommendedName>
        <fullName evidence="2">S-adenosylmethionine synthetase N-terminal domain-containing protein</fullName>
    </recommendedName>
</protein>
<dbReference type="GO" id="GO:0006556">
    <property type="term" value="P:S-adenosylmethionine biosynthetic process"/>
    <property type="evidence" value="ECO:0007669"/>
    <property type="project" value="InterPro"/>
</dbReference>
<dbReference type="AlphaFoldDB" id="A0A382GEN8"/>
<dbReference type="SUPFAM" id="SSF55973">
    <property type="entry name" value="S-adenosylmethionine synthetase"/>
    <property type="match status" value="1"/>
</dbReference>
<dbReference type="Gene3D" id="3.30.300.10">
    <property type="match status" value="1"/>
</dbReference>
<name>A0A382GEN8_9ZZZZ</name>
<dbReference type="PANTHER" id="PTHR11964">
    <property type="entry name" value="S-ADENOSYLMETHIONINE SYNTHETASE"/>
    <property type="match status" value="1"/>
</dbReference>
<keyword evidence="1" id="KW-0479">Metal-binding</keyword>
<reference evidence="3" key="1">
    <citation type="submission" date="2018-05" db="EMBL/GenBank/DDBJ databases">
        <authorList>
            <person name="Lanie J.A."/>
            <person name="Ng W.-L."/>
            <person name="Kazmierczak K.M."/>
            <person name="Andrzejewski T.M."/>
            <person name="Davidsen T.M."/>
            <person name="Wayne K.J."/>
            <person name="Tettelin H."/>
            <person name="Glass J.I."/>
            <person name="Rusch D."/>
            <person name="Podicherti R."/>
            <person name="Tsui H.-C.T."/>
            <person name="Winkler M.E."/>
        </authorList>
    </citation>
    <scope>NUCLEOTIDE SEQUENCE</scope>
</reference>
<sequence length="81" mass="8599">MAPSFLFTSESVTEGHPDKIADQVSDAILDAILGQDTKARVACETFVTTGMVVIGGEITTNGYVDMPDVVRSTLKSIGYTD</sequence>
<feature type="domain" description="S-adenosylmethionine synthetase N-terminal" evidence="2">
    <location>
        <begin position="5"/>
        <end position="81"/>
    </location>
</feature>
<dbReference type="EMBL" id="UINC01055149">
    <property type="protein sequence ID" value="SVB73696.1"/>
    <property type="molecule type" value="Genomic_DNA"/>
</dbReference>
<dbReference type="Pfam" id="PF00438">
    <property type="entry name" value="S-AdoMet_synt_N"/>
    <property type="match status" value="1"/>
</dbReference>
<proteinExistence type="predicted"/>
<dbReference type="InterPro" id="IPR002133">
    <property type="entry name" value="S-AdoMet_synthetase"/>
</dbReference>
<accession>A0A382GEN8</accession>
<feature type="non-terminal residue" evidence="3">
    <location>
        <position position="81"/>
    </location>
</feature>
<dbReference type="GO" id="GO:0005524">
    <property type="term" value="F:ATP binding"/>
    <property type="evidence" value="ECO:0007669"/>
    <property type="project" value="InterPro"/>
</dbReference>
<gene>
    <name evidence="3" type="ORF">METZ01_LOCUS226550</name>
</gene>
<dbReference type="GO" id="GO:0004478">
    <property type="term" value="F:methionine adenosyltransferase activity"/>
    <property type="evidence" value="ECO:0007669"/>
    <property type="project" value="InterPro"/>
</dbReference>
<evidence type="ECO:0000256" key="1">
    <source>
        <dbReference type="ARBA" id="ARBA00022723"/>
    </source>
</evidence>
<evidence type="ECO:0000313" key="3">
    <source>
        <dbReference type="EMBL" id="SVB73696.1"/>
    </source>
</evidence>
<dbReference type="InterPro" id="IPR022636">
    <property type="entry name" value="S-AdoMet_synthetase_sfam"/>
</dbReference>
<evidence type="ECO:0000259" key="2">
    <source>
        <dbReference type="Pfam" id="PF00438"/>
    </source>
</evidence>
<dbReference type="GO" id="GO:0046872">
    <property type="term" value="F:metal ion binding"/>
    <property type="evidence" value="ECO:0007669"/>
    <property type="project" value="UniProtKB-KW"/>
</dbReference>
<dbReference type="InterPro" id="IPR022628">
    <property type="entry name" value="S-AdoMet_synt_N"/>
</dbReference>
<organism evidence="3">
    <name type="scientific">marine metagenome</name>
    <dbReference type="NCBI Taxonomy" id="408172"/>
    <lineage>
        <taxon>unclassified sequences</taxon>
        <taxon>metagenomes</taxon>
        <taxon>ecological metagenomes</taxon>
    </lineage>
</organism>